<name>A0AAV5TI38_9BILA</name>
<accession>A0AAV5TI38</accession>
<dbReference type="AlphaFoldDB" id="A0AAV5TI38"/>
<evidence type="ECO:0000313" key="2">
    <source>
        <dbReference type="Proteomes" id="UP001432027"/>
    </source>
</evidence>
<dbReference type="EMBL" id="BTSX01000004">
    <property type="protein sequence ID" value="GMS93952.1"/>
    <property type="molecule type" value="Genomic_DNA"/>
</dbReference>
<proteinExistence type="predicted"/>
<organism evidence="1 2">
    <name type="scientific">Pristionchus entomophagus</name>
    <dbReference type="NCBI Taxonomy" id="358040"/>
    <lineage>
        <taxon>Eukaryota</taxon>
        <taxon>Metazoa</taxon>
        <taxon>Ecdysozoa</taxon>
        <taxon>Nematoda</taxon>
        <taxon>Chromadorea</taxon>
        <taxon>Rhabditida</taxon>
        <taxon>Rhabditina</taxon>
        <taxon>Diplogasteromorpha</taxon>
        <taxon>Diplogasteroidea</taxon>
        <taxon>Neodiplogasteridae</taxon>
        <taxon>Pristionchus</taxon>
    </lineage>
</organism>
<sequence length="117" mass="12722">LSSARMNTSLLCVSFDLSLFKALCFFSLLSLLSSSLPRLSHVVVRTKSTASARRPVRLSVDRRKGSCASVSVVLQSASVRRVSSDIQTVAASVKLSVDRAQIIVYWNCGLNSMINTQ</sequence>
<comment type="caution">
    <text evidence="1">The sequence shown here is derived from an EMBL/GenBank/DDBJ whole genome shotgun (WGS) entry which is preliminary data.</text>
</comment>
<gene>
    <name evidence="1" type="ORF">PENTCL1PPCAC_16127</name>
</gene>
<evidence type="ECO:0000313" key="1">
    <source>
        <dbReference type="EMBL" id="GMS93952.1"/>
    </source>
</evidence>
<protein>
    <recommendedName>
        <fullName evidence="3">Ribosomal protein</fullName>
    </recommendedName>
</protein>
<feature type="non-terminal residue" evidence="1">
    <location>
        <position position="1"/>
    </location>
</feature>
<dbReference type="Proteomes" id="UP001432027">
    <property type="component" value="Unassembled WGS sequence"/>
</dbReference>
<reference evidence="1" key="1">
    <citation type="submission" date="2023-10" db="EMBL/GenBank/DDBJ databases">
        <title>Genome assembly of Pristionchus species.</title>
        <authorList>
            <person name="Yoshida K."/>
            <person name="Sommer R.J."/>
        </authorList>
    </citation>
    <scope>NUCLEOTIDE SEQUENCE</scope>
    <source>
        <strain evidence="1">RS0144</strain>
    </source>
</reference>
<evidence type="ECO:0008006" key="3">
    <source>
        <dbReference type="Google" id="ProtNLM"/>
    </source>
</evidence>
<keyword evidence="2" id="KW-1185">Reference proteome</keyword>